<dbReference type="Proteomes" id="UP000649604">
    <property type="component" value="Unassembled WGS sequence"/>
</dbReference>
<evidence type="ECO:0000256" key="2">
    <source>
        <dbReference type="ARBA" id="ARBA00005992"/>
    </source>
</evidence>
<evidence type="ECO:0000256" key="7">
    <source>
        <dbReference type="ARBA" id="ARBA00022984"/>
    </source>
</evidence>
<organism evidence="11 12">
    <name type="scientific">candidate division KSB3 bacterium</name>
    <dbReference type="NCBI Taxonomy" id="2044937"/>
    <lineage>
        <taxon>Bacteria</taxon>
        <taxon>candidate division KSB3</taxon>
    </lineage>
</organism>
<dbReference type="InterPro" id="IPR038063">
    <property type="entry name" value="Transpep_catalytic_dom"/>
</dbReference>
<evidence type="ECO:0000256" key="6">
    <source>
        <dbReference type="ARBA" id="ARBA00022960"/>
    </source>
</evidence>
<evidence type="ECO:0000259" key="10">
    <source>
        <dbReference type="PROSITE" id="PS52029"/>
    </source>
</evidence>
<dbReference type="GO" id="GO:0071555">
    <property type="term" value="P:cell wall organization"/>
    <property type="evidence" value="ECO:0007669"/>
    <property type="project" value="UniProtKB-UniRule"/>
</dbReference>
<comment type="caution">
    <text evidence="11">The sequence shown here is derived from an EMBL/GenBank/DDBJ whole genome shotgun (WGS) entry which is preliminary data.</text>
</comment>
<dbReference type="InterPro" id="IPR005490">
    <property type="entry name" value="LD_TPept_cat_dom"/>
</dbReference>
<feature type="domain" description="L,D-TPase catalytic" evidence="10">
    <location>
        <begin position="1"/>
        <end position="65"/>
    </location>
</feature>
<evidence type="ECO:0000313" key="11">
    <source>
        <dbReference type="EMBL" id="MBD3326100.1"/>
    </source>
</evidence>
<feature type="active site" description="Proton donor/acceptor" evidence="9">
    <location>
        <position position="25"/>
    </location>
</feature>
<sequence length="66" mass="7383">WLQGMEPGVNKGKGIDSHARYIYIHGTPEEGLIGQPASHGCIRMDNRDVIDLFDQVNEGTFVEIQE</sequence>
<keyword evidence="4" id="KW-0808">Transferase</keyword>
<reference evidence="11" key="1">
    <citation type="submission" date="2019-11" db="EMBL/GenBank/DDBJ databases">
        <title>Microbial mats filling the niche in hypersaline microbial mats.</title>
        <authorList>
            <person name="Wong H.L."/>
            <person name="Macleod F.I."/>
            <person name="White R.A. III"/>
            <person name="Burns B.P."/>
        </authorList>
    </citation>
    <scope>NUCLEOTIDE SEQUENCE</scope>
    <source>
        <strain evidence="11">Rbin_158</strain>
    </source>
</reference>
<keyword evidence="3" id="KW-0328">Glycosyltransferase</keyword>
<dbReference type="GO" id="GO:0018104">
    <property type="term" value="P:peptidoglycan-protein cross-linking"/>
    <property type="evidence" value="ECO:0007669"/>
    <property type="project" value="TreeGrafter"/>
</dbReference>
<dbReference type="GO" id="GO:0016757">
    <property type="term" value="F:glycosyltransferase activity"/>
    <property type="evidence" value="ECO:0007669"/>
    <property type="project" value="UniProtKB-KW"/>
</dbReference>
<keyword evidence="5" id="KW-0378">Hydrolase</keyword>
<dbReference type="InterPro" id="IPR050979">
    <property type="entry name" value="LD-transpeptidase"/>
</dbReference>
<dbReference type="AlphaFoldDB" id="A0A9D5Q6S5"/>
<accession>A0A9D5Q6S5</accession>
<comment type="pathway">
    <text evidence="1 9">Cell wall biogenesis; peptidoglycan biosynthesis.</text>
</comment>
<protein>
    <submittedName>
        <fullName evidence="11">L,D-transpeptidase family protein</fullName>
    </submittedName>
</protein>
<keyword evidence="8 9" id="KW-0961">Cell wall biogenesis/degradation</keyword>
<comment type="similarity">
    <text evidence="2">Belongs to the YkuD family.</text>
</comment>
<dbReference type="GO" id="GO:0008360">
    <property type="term" value="P:regulation of cell shape"/>
    <property type="evidence" value="ECO:0007669"/>
    <property type="project" value="UniProtKB-UniRule"/>
</dbReference>
<dbReference type="EMBL" id="WJJP01000526">
    <property type="protein sequence ID" value="MBD3326100.1"/>
    <property type="molecule type" value="Genomic_DNA"/>
</dbReference>
<evidence type="ECO:0000256" key="3">
    <source>
        <dbReference type="ARBA" id="ARBA00022676"/>
    </source>
</evidence>
<evidence type="ECO:0000256" key="8">
    <source>
        <dbReference type="ARBA" id="ARBA00023316"/>
    </source>
</evidence>
<evidence type="ECO:0000256" key="9">
    <source>
        <dbReference type="PROSITE-ProRule" id="PRU01373"/>
    </source>
</evidence>
<feature type="active site" description="Nucleophile" evidence="9">
    <location>
        <position position="41"/>
    </location>
</feature>
<dbReference type="Pfam" id="PF03734">
    <property type="entry name" value="YkuD"/>
    <property type="match status" value="1"/>
</dbReference>
<evidence type="ECO:0000256" key="1">
    <source>
        <dbReference type="ARBA" id="ARBA00004752"/>
    </source>
</evidence>
<keyword evidence="7 9" id="KW-0573">Peptidoglycan synthesis</keyword>
<name>A0A9D5Q6S5_9BACT</name>
<proteinExistence type="inferred from homology"/>
<dbReference type="PANTHER" id="PTHR30582">
    <property type="entry name" value="L,D-TRANSPEPTIDASE"/>
    <property type="match status" value="1"/>
</dbReference>
<keyword evidence="6 9" id="KW-0133">Cell shape</keyword>
<evidence type="ECO:0000256" key="4">
    <source>
        <dbReference type="ARBA" id="ARBA00022679"/>
    </source>
</evidence>
<dbReference type="PANTHER" id="PTHR30582:SF24">
    <property type="entry name" value="L,D-TRANSPEPTIDASE ERFK_SRFK-RELATED"/>
    <property type="match status" value="1"/>
</dbReference>
<dbReference type="SUPFAM" id="SSF141523">
    <property type="entry name" value="L,D-transpeptidase catalytic domain-like"/>
    <property type="match status" value="1"/>
</dbReference>
<dbReference type="Gene3D" id="2.40.440.10">
    <property type="entry name" value="L,D-transpeptidase catalytic domain-like"/>
    <property type="match status" value="1"/>
</dbReference>
<dbReference type="CDD" id="cd16913">
    <property type="entry name" value="YkuD_like"/>
    <property type="match status" value="1"/>
</dbReference>
<evidence type="ECO:0000313" key="12">
    <source>
        <dbReference type="Proteomes" id="UP000649604"/>
    </source>
</evidence>
<evidence type="ECO:0000256" key="5">
    <source>
        <dbReference type="ARBA" id="ARBA00022801"/>
    </source>
</evidence>
<dbReference type="GO" id="GO:0005576">
    <property type="term" value="C:extracellular region"/>
    <property type="evidence" value="ECO:0007669"/>
    <property type="project" value="TreeGrafter"/>
</dbReference>
<dbReference type="PROSITE" id="PS52029">
    <property type="entry name" value="LD_TPASE"/>
    <property type="match status" value="1"/>
</dbReference>
<gene>
    <name evidence="11" type="ORF">GF339_16055</name>
</gene>
<feature type="non-terminal residue" evidence="11">
    <location>
        <position position="1"/>
    </location>
</feature>
<dbReference type="GO" id="GO:0071972">
    <property type="term" value="F:peptidoglycan L,D-transpeptidase activity"/>
    <property type="evidence" value="ECO:0007669"/>
    <property type="project" value="TreeGrafter"/>
</dbReference>